<gene>
    <name evidence="2" type="ORF">SERLADRAFT_405203</name>
</gene>
<feature type="compositionally biased region" description="Polar residues" evidence="1">
    <location>
        <begin position="338"/>
        <end position="350"/>
    </location>
</feature>
<feature type="compositionally biased region" description="Polar residues" evidence="1">
    <location>
        <begin position="1"/>
        <end position="14"/>
    </location>
</feature>
<evidence type="ECO:0000256" key="1">
    <source>
        <dbReference type="SAM" id="MobiDB-lite"/>
    </source>
</evidence>
<accession>F8NGC9</accession>
<dbReference type="EMBL" id="GL945429">
    <property type="protein sequence ID" value="EGO29064.1"/>
    <property type="molecule type" value="Genomic_DNA"/>
</dbReference>
<dbReference type="HOGENOM" id="CLU_765396_0_0_1"/>
<dbReference type="InterPro" id="IPR046521">
    <property type="entry name" value="DUF6698"/>
</dbReference>
<protein>
    <submittedName>
        <fullName evidence="2">Uncharacterized protein</fullName>
    </submittedName>
</protein>
<organism>
    <name type="scientific">Serpula lacrymans var. lacrymans (strain S7.9)</name>
    <name type="common">Dry rot fungus</name>
    <dbReference type="NCBI Taxonomy" id="578457"/>
    <lineage>
        <taxon>Eukaryota</taxon>
        <taxon>Fungi</taxon>
        <taxon>Dikarya</taxon>
        <taxon>Basidiomycota</taxon>
        <taxon>Agaricomycotina</taxon>
        <taxon>Agaricomycetes</taxon>
        <taxon>Agaricomycetidae</taxon>
        <taxon>Boletales</taxon>
        <taxon>Coniophorineae</taxon>
        <taxon>Serpulaceae</taxon>
        <taxon>Serpula</taxon>
    </lineage>
</organism>
<dbReference type="AlphaFoldDB" id="F8NGC9"/>
<reference evidence="2" key="1">
    <citation type="submission" date="2011-04" db="EMBL/GenBank/DDBJ databases">
        <title>Evolution of plant cell wall degrading machinery underlies the functional diversity of forest fungi.</title>
        <authorList>
            <consortium name="US DOE Joint Genome Institute (JGI-PGF)"/>
            <person name="Eastwood D.C."/>
            <person name="Floudas D."/>
            <person name="Binder M."/>
            <person name="Majcherczyk A."/>
            <person name="Schneider P."/>
            <person name="Aerts A."/>
            <person name="Asiegbu F.O."/>
            <person name="Baker S.E."/>
            <person name="Barry K."/>
            <person name="Bendiksby M."/>
            <person name="Blumentritt M."/>
            <person name="Coutinho P.M."/>
            <person name="Cullen D."/>
            <person name="Cullen D."/>
            <person name="Gathman A."/>
            <person name="Goodell B."/>
            <person name="Henrissat B."/>
            <person name="Ihrmark K."/>
            <person name="Kauserud H."/>
            <person name="Kohler A."/>
            <person name="LaButti K."/>
            <person name="Lapidus A."/>
            <person name="Lavin J.L."/>
            <person name="Lee Y.-H."/>
            <person name="Lindquist E."/>
            <person name="Lilly W."/>
            <person name="Lucas S."/>
            <person name="Morin E."/>
            <person name="Murat C."/>
            <person name="Oguiza J.A."/>
            <person name="Park J."/>
            <person name="Pisabarro A.G."/>
            <person name="Riley R."/>
            <person name="Rosling A."/>
            <person name="Salamov A."/>
            <person name="Schmidt O."/>
            <person name="Schmutz J."/>
            <person name="Skrede I."/>
            <person name="Stenlid J."/>
            <person name="Wiebenga A."/>
            <person name="Xie X."/>
            <person name="Kues U."/>
            <person name="Hibbett D.S."/>
            <person name="Hoffmeister D."/>
            <person name="Hogberg N."/>
            <person name="Martin F."/>
            <person name="Grigoriev I.V."/>
            <person name="Watkinson S.C."/>
        </authorList>
    </citation>
    <scope>NUCLEOTIDE SEQUENCE</scope>
    <source>
        <strain evidence="2">S7.9</strain>
    </source>
</reference>
<dbReference type="Pfam" id="PF20414">
    <property type="entry name" value="DUF6698"/>
    <property type="match status" value="2"/>
</dbReference>
<sequence length="362" mass="39864">MLSPINSALTSPLSSPHLAKRPGDDSELLKAITTSGHLKKWRSQDPLYEFCMAGKKAVVLVDTFDLSARLGAPPIPRQSSKANRGLNHPQLARALCPMKWVELFGEDPQAGMMRLQDGTWLVIAANWPTMLYTDGAIYNEQDPLDMVANRPKSKIFGLTEVTPESWAWSLCSGWFSLNSCQSFQTTIGLFQLEEYFNIIIETLSDPDDEWAVEILSWLTEQVYGKRMSTKPTITDDTNTDLAKIRAKCAARQLAKAHVNTEGNAQTKDFSGPSNIATLISESAPQDSLPVLTSMTSVQATTQPTIPTNCVQKQVQVTKTTTKTPTGKKNSTRPKPKPITQTRTSACQVSQTTPLSYLDSVQV</sequence>
<dbReference type="OrthoDB" id="3220614at2759"/>
<dbReference type="RefSeq" id="XP_007313306.1">
    <property type="nucleotide sequence ID" value="XM_007313244.1"/>
</dbReference>
<feature type="region of interest" description="Disordered" evidence="1">
    <location>
        <begin position="1"/>
        <end position="24"/>
    </location>
</feature>
<dbReference type="Proteomes" id="UP000008064">
    <property type="component" value="Unassembled WGS sequence"/>
</dbReference>
<dbReference type="KEGG" id="sla:SERLADRAFT_405203"/>
<proteinExistence type="predicted"/>
<feature type="region of interest" description="Disordered" evidence="1">
    <location>
        <begin position="317"/>
        <end position="350"/>
    </location>
</feature>
<name>F8NGC9_SERL9</name>
<dbReference type="GeneID" id="18812543"/>
<evidence type="ECO:0000313" key="2">
    <source>
        <dbReference type="EMBL" id="EGO29064.1"/>
    </source>
</evidence>